<feature type="domain" description="Alpha/beta hydrolase fold-3" evidence="2">
    <location>
        <begin position="45"/>
        <end position="193"/>
    </location>
</feature>
<dbReference type="Proteomes" id="UP000799441">
    <property type="component" value="Unassembled WGS sequence"/>
</dbReference>
<keyword evidence="4" id="KW-1185">Reference proteome</keyword>
<evidence type="ECO:0000313" key="4">
    <source>
        <dbReference type="Proteomes" id="UP000799441"/>
    </source>
</evidence>
<dbReference type="Pfam" id="PF07859">
    <property type="entry name" value="Abhydrolase_3"/>
    <property type="match status" value="1"/>
</dbReference>
<name>A0A9P4URS5_9PEZI</name>
<dbReference type="EMBL" id="MU003783">
    <property type="protein sequence ID" value="KAF2722340.1"/>
    <property type="molecule type" value="Genomic_DNA"/>
</dbReference>
<proteinExistence type="predicted"/>
<dbReference type="AlphaFoldDB" id="A0A9P4URS5"/>
<feature type="non-terminal residue" evidence="3">
    <location>
        <position position="1"/>
    </location>
</feature>
<organism evidence="3 4">
    <name type="scientific">Polychaeton citri CBS 116435</name>
    <dbReference type="NCBI Taxonomy" id="1314669"/>
    <lineage>
        <taxon>Eukaryota</taxon>
        <taxon>Fungi</taxon>
        <taxon>Dikarya</taxon>
        <taxon>Ascomycota</taxon>
        <taxon>Pezizomycotina</taxon>
        <taxon>Dothideomycetes</taxon>
        <taxon>Dothideomycetidae</taxon>
        <taxon>Capnodiales</taxon>
        <taxon>Capnodiaceae</taxon>
        <taxon>Polychaeton</taxon>
    </lineage>
</organism>
<evidence type="ECO:0000256" key="1">
    <source>
        <dbReference type="ARBA" id="ARBA00022801"/>
    </source>
</evidence>
<reference evidence="3" key="1">
    <citation type="journal article" date="2020" name="Stud. Mycol.">
        <title>101 Dothideomycetes genomes: a test case for predicting lifestyles and emergence of pathogens.</title>
        <authorList>
            <person name="Haridas S."/>
            <person name="Albert R."/>
            <person name="Binder M."/>
            <person name="Bloem J."/>
            <person name="Labutti K."/>
            <person name="Salamov A."/>
            <person name="Andreopoulos B."/>
            <person name="Baker S."/>
            <person name="Barry K."/>
            <person name="Bills G."/>
            <person name="Bluhm B."/>
            <person name="Cannon C."/>
            <person name="Castanera R."/>
            <person name="Culley D."/>
            <person name="Daum C."/>
            <person name="Ezra D."/>
            <person name="Gonzalez J."/>
            <person name="Henrissat B."/>
            <person name="Kuo A."/>
            <person name="Liang C."/>
            <person name="Lipzen A."/>
            <person name="Lutzoni F."/>
            <person name="Magnuson J."/>
            <person name="Mondo S."/>
            <person name="Nolan M."/>
            <person name="Ohm R."/>
            <person name="Pangilinan J."/>
            <person name="Park H.-J."/>
            <person name="Ramirez L."/>
            <person name="Alfaro M."/>
            <person name="Sun H."/>
            <person name="Tritt A."/>
            <person name="Yoshinaga Y."/>
            <person name="Zwiers L.-H."/>
            <person name="Turgeon B."/>
            <person name="Goodwin S."/>
            <person name="Spatafora J."/>
            <person name="Crous P."/>
            <person name="Grigoriev I."/>
        </authorList>
    </citation>
    <scope>NUCLEOTIDE SEQUENCE</scope>
    <source>
        <strain evidence="3">CBS 116435</strain>
    </source>
</reference>
<protein>
    <submittedName>
        <fullName evidence="3">Alpha/beta-hydrolase</fullName>
    </submittedName>
</protein>
<feature type="non-terminal residue" evidence="3">
    <location>
        <position position="309"/>
    </location>
</feature>
<dbReference type="PANTHER" id="PTHR48081:SF3">
    <property type="entry name" value="ALPHA_BETA HYDROLASE FOLD-3 DOMAIN-CONTAINING PROTEIN"/>
    <property type="match status" value="1"/>
</dbReference>
<accession>A0A9P4URS5</accession>
<dbReference type="PANTHER" id="PTHR48081">
    <property type="entry name" value="AB HYDROLASE SUPERFAMILY PROTEIN C4A8.06C"/>
    <property type="match status" value="1"/>
</dbReference>
<gene>
    <name evidence="3" type="ORF">K431DRAFT_198404</name>
</gene>
<dbReference type="InterPro" id="IPR029058">
    <property type="entry name" value="AB_hydrolase_fold"/>
</dbReference>
<dbReference type="SUPFAM" id="SSF53474">
    <property type="entry name" value="alpha/beta-Hydrolases"/>
    <property type="match status" value="1"/>
</dbReference>
<comment type="caution">
    <text evidence="3">The sequence shown here is derived from an EMBL/GenBank/DDBJ whole genome shotgun (WGS) entry which is preliminary data.</text>
</comment>
<dbReference type="InterPro" id="IPR050300">
    <property type="entry name" value="GDXG_lipolytic_enzyme"/>
</dbReference>
<dbReference type="Gene3D" id="3.40.50.1820">
    <property type="entry name" value="alpha/beta hydrolase"/>
    <property type="match status" value="1"/>
</dbReference>
<dbReference type="GO" id="GO:0016787">
    <property type="term" value="F:hydrolase activity"/>
    <property type="evidence" value="ECO:0007669"/>
    <property type="project" value="UniProtKB-KW"/>
</dbReference>
<evidence type="ECO:0000259" key="2">
    <source>
        <dbReference type="Pfam" id="PF07859"/>
    </source>
</evidence>
<keyword evidence="1" id="KW-0378">Hydrolase</keyword>
<sequence>KLSAFKILDSVPYKQLADGQTIPTSILIPKKNFSPEQHSKLPIIVRWHGGGLITGHRLFPDWMPDFILSFAKEKNAIVLMPDYRLLPESKGVDIIDDVRDFLSWLSSEKLSGLLPEGIEADWDKVVVNGESAGGWLALQSAFVNVAHQHVKIQAVVAHYPMIDMRSAHFSAPDNTKHLLGLPLADPEILHNYLAKLQQRDPGDEVAVTSRFPPAGLDIFSISAREGLYTSLLGTEPRLYPIERLDDSEIAKAVEAGDFPPVWILHGSADTAVPVEGTLKFEKAFKQQFPSVSEKALKVSVREGEEHGFE</sequence>
<dbReference type="OrthoDB" id="19653at2759"/>
<evidence type="ECO:0000313" key="3">
    <source>
        <dbReference type="EMBL" id="KAF2722340.1"/>
    </source>
</evidence>
<dbReference type="InterPro" id="IPR013094">
    <property type="entry name" value="AB_hydrolase_3"/>
</dbReference>